<keyword evidence="8" id="KW-1015">Disulfide bond</keyword>
<dbReference type="InterPro" id="IPR052784">
    <property type="entry name" value="Perforin-1_pore-forming"/>
</dbReference>
<accession>A0A8C5WFN5</accession>
<sequence length="538" mass="60108">MLSILTLLLLIPAPVLSDNPVLTYSCHTEKKQKCLKRPFVPGHTLLGEGVNIVTMKKTGANVIDMQLFLSQRNTCTVCKNPYKNMAVQKLPLAMADWKPYSSCSRKVSSEVSRSAVSLAEEMGSEVQNNWEAGLELQHPSGNAKVVLAGSHSEINKFTEEKSNSDRYSFVKQQVSCVYYRFNLKQNPSLSQNFKESVKSLPESYSVKTKYEYLQFIRRYGTHYISQADVGGEVVEVTAIKTCQVALQGASVEELKDCLNIETNVAVTGKVEANAKASACRELSQKMTRQNNFHQTFNERTWQVRGGSIKFDLLSINNKDNNAAQFETWMESLKKDPDIVTYSLEPVHDLLKSELKENLQKAVSEYIMEKALWKNCSCTGNSQPSEGAKCTCFCPRSEFLTPSCCPAKKGLAKVVVTIQSGSGLWGDYISKTDSYVKVNSGTKTYKTGTIWNNDNPVWNTSFDINPADLELITSIDIEVWDVDNGYDDDRLGSCKKTLTSGDKSDVCHLDHGTLNYKVRVECMQHLVGEHCQEYAPSNP</sequence>
<evidence type="ECO:0000256" key="6">
    <source>
        <dbReference type="ARBA" id="ARBA00022852"/>
    </source>
</evidence>
<dbReference type="PROSITE" id="PS00279">
    <property type="entry name" value="MACPF_1"/>
    <property type="match status" value="1"/>
</dbReference>
<dbReference type="GO" id="GO:0022829">
    <property type="term" value="F:wide pore channel activity"/>
    <property type="evidence" value="ECO:0007669"/>
    <property type="project" value="TreeGrafter"/>
</dbReference>
<dbReference type="PANTHER" id="PTHR46096:SF3">
    <property type="entry name" value="PERFORIN-1"/>
    <property type="match status" value="1"/>
</dbReference>
<evidence type="ECO:0000256" key="4">
    <source>
        <dbReference type="ARBA" id="ARBA00022525"/>
    </source>
</evidence>
<dbReference type="GO" id="GO:0051607">
    <property type="term" value="P:defense response to virus"/>
    <property type="evidence" value="ECO:0007669"/>
    <property type="project" value="TreeGrafter"/>
</dbReference>
<feature type="signal peptide" evidence="9">
    <location>
        <begin position="1"/>
        <end position="17"/>
    </location>
</feature>
<dbReference type="GO" id="GO:0001771">
    <property type="term" value="P:immunological synapse formation"/>
    <property type="evidence" value="ECO:0007669"/>
    <property type="project" value="TreeGrafter"/>
</dbReference>
<evidence type="ECO:0000313" key="13">
    <source>
        <dbReference type="Proteomes" id="UP000694569"/>
    </source>
</evidence>
<dbReference type="AlphaFoldDB" id="A0A8C5WFN5"/>
<keyword evidence="5 9" id="KW-0732">Signal</keyword>
<dbReference type="GO" id="GO:0031640">
    <property type="term" value="P:killing of cells of another organism"/>
    <property type="evidence" value="ECO:0007669"/>
    <property type="project" value="UniProtKB-KW"/>
</dbReference>
<dbReference type="PROSITE" id="PS50004">
    <property type="entry name" value="C2"/>
    <property type="match status" value="1"/>
</dbReference>
<dbReference type="Pfam" id="PF00168">
    <property type="entry name" value="C2"/>
    <property type="match status" value="1"/>
</dbReference>
<comment type="similarity">
    <text evidence="3">Belongs to the complement C6/C7/C8/C9 family.</text>
</comment>
<dbReference type="GO" id="GO:0001913">
    <property type="term" value="P:T cell mediated cytotoxicity"/>
    <property type="evidence" value="ECO:0007669"/>
    <property type="project" value="TreeGrafter"/>
</dbReference>
<dbReference type="Pfam" id="PF01823">
    <property type="entry name" value="MACPF"/>
    <property type="match status" value="1"/>
</dbReference>
<evidence type="ECO:0000256" key="9">
    <source>
        <dbReference type="SAM" id="SignalP"/>
    </source>
</evidence>
<dbReference type="InterPro" id="IPR020864">
    <property type="entry name" value="MACPF"/>
</dbReference>
<evidence type="ECO:0000259" key="11">
    <source>
        <dbReference type="PROSITE" id="PS51412"/>
    </source>
</evidence>
<dbReference type="Proteomes" id="UP000694569">
    <property type="component" value="Unplaced"/>
</dbReference>
<evidence type="ECO:0000259" key="10">
    <source>
        <dbReference type="PROSITE" id="PS50004"/>
    </source>
</evidence>
<dbReference type="SUPFAM" id="SSF49562">
    <property type="entry name" value="C2 domain (Calcium/lipid-binding domain, CaLB)"/>
    <property type="match status" value="1"/>
</dbReference>
<dbReference type="InterPro" id="IPR035892">
    <property type="entry name" value="C2_domain_sf"/>
</dbReference>
<comment type="subcellular location">
    <subcellularLocation>
        <location evidence="1">Membrane</location>
    </subcellularLocation>
    <subcellularLocation>
        <location evidence="2">Secreted</location>
    </subcellularLocation>
</comment>
<dbReference type="InterPro" id="IPR000008">
    <property type="entry name" value="C2_dom"/>
</dbReference>
<dbReference type="Ensembl" id="ENSLLET00000036121.1">
    <property type="protein sequence ID" value="ENSLLEP00000034800.1"/>
    <property type="gene ID" value="ENSLLEG00000021967.1"/>
</dbReference>
<reference evidence="12" key="1">
    <citation type="submission" date="2025-08" db="UniProtKB">
        <authorList>
            <consortium name="Ensembl"/>
        </authorList>
    </citation>
    <scope>IDENTIFICATION</scope>
</reference>
<dbReference type="InterPro" id="IPR020863">
    <property type="entry name" value="MACPF_CS"/>
</dbReference>
<proteinExistence type="inferred from homology"/>
<keyword evidence="6" id="KW-0204">Cytolysis</keyword>
<dbReference type="PROSITE" id="PS51412">
    <property type="entry name" value="MACPF_2"/>
    <property type="match status" value="1"/>
</dbReference>
<evidence type="ECO:0000313" key="12">
    <source>
        <dbReference type="Ensembl" id="ENSLLEP00000034800.1"/>
    </source>
</evidence>
<dbReference type="SMART" id="SM00239">
    <property type="entry name" value="C2"/>
    <property type="match status" value="1"/>
</dbReference>
<dbReference type="GO" id="GO:0005576">
    <property type="term" value="C:extracellular region"/>
    <property type="evidence" value="ECO:0007669"/>
    <property type="project" value="UniProtKB-SubCell"/>
</dbReference>
<dbReference type="GO" id="GO:0016020">
    <property type="term" value="C:membrane"/>
    <property type="evidence" value="ECO:0007669"/>
    <property type="project" value="UniProtKB-SubCell"/>
</dbReference>
<keyword evidence="13" id="KW-1185">Reference proteome</keyword>
<feature type="domain" description="C2" evidence="10">
    <location>
        <begin position="395"/>
        <end position="510"/>
    </location>
</feature>
<feature type="domain" description="MACPF" evidence="11">
    <location>
        <begin position="30"/>
        <end position="380"/>
    </location>
</feature>
<dbReference type="PANTHER" id="PTHR46096">
    <property type="entry name" value="PERFORIN-1"/>
    <property type="match status" value="1"/>
</dbReference>
<dbReference type="GeneTree" id="ENSGT00530000063725"/>
<evidence type="ECO:0000256" key="8">
    <source>
        <dbReference type="ARBA" id="ARBA00023157"/>
    </source>
</evidence>
<organism evidence="12 13">
    <name type="scientific">Leptobrachium leishanense</name>
    <name type="common">Leishan spiny toad</name>
    <dbReference type="NCBI Taxonomy" id="445787"/>
    <lineage>
        <taxon>Eukaryota</taxon>
        <taxon>Metazoa</taxon>
        <taxon>Chordata</taxon>
        <taxon>Craniata</taxon>
        <taxon>Vertebrata</taxon>
        <taxon>Euteleostomi</taxon>
        <taxon>Amphibia</taxon>
        <taxon>Batrachia</taxon>
        <taxon>Anura</taxon>
        <taxon>Pelobatoidea</taxon>
        <taxon>Megophryidae</taxon>
        <taxon>Leptobrachium</taxon>
    </lineage>
</organism>
<keyword evidence="7" id="KW-0472">Membrane</keyword>
<reference evidence="12" key="2">
    <citation type="submission" date="2025-09" db="UniProtKB">
        <authorList>
            <consortium name="Ensembl"/>
        </authorList>
    </citation>
    <scope>IDENTIFICATION</scope>
</reference>
<keyword evidence="4" id="KW-0964">Secreted</keyword>
<evidence type="ECO:0000256" key="7">
    <source>
        <dbReference type="ARBA" id="ARBA00023136"/>
    </source>
</evidence>
<name>A0A8C5WFN5_9ANUR</name>
<evidence type="ECO:0000256" key="3">
    <source>
        <dbReference type="ARBA" id="ARBA00009214"/>
    </source>
</evidence>
<evidence type="ECO:0008006" key="14">
    <source>
        <dbReference type="Google" id="ProtNLM"/>
    </source>
</evidence>
<protein>
    <recommendedName>
        <fullName evidence="14">Perforin-1-like</fullName>
    </recommendedName>
</protein>
<evidence type="ECO:0000256" key="1">
    <source>
        <dbReference type="ARBA" id="ARBA00004370"/>
    </source>
</evidence>
<evidence type="ECO:0000256" key="2">
    <source>
        <dbReference type="ARBA" id="ARBA00004613"/>
    </source>
</evidence>
<evidence type="ECO:0000256" key="5">
    <source>
        <dbReference type="ARBA" id="ARBA00022729"/>
    </source>
</evidence>
<feature type="chain" id="PRO_5034120189" description="Perforin-1-like" evidence="9">
    <location>
        <begin position="18"/>
        <end position="538"/>
    </location>
</feature>
<dbReference type="Gene3D" id="2.60.40.150">
    <property type="entry name" value="C2 domain"/>
    <property type="match status" value="1"/>
</dbReference>
<dbReference type="OrthoDB" id="1366754at2759"/>
<dbReference type="SMART" id="SM00457">
    <property type="entry name" value="MACPF"/>
    <property type="match status" value="1"/>
</dbReference>